<proteinExistence type="predicted"/>
<geneLocation type="mitochondrion" evidence="2"/>
<gene>
    <name evidence="2" type="primary">atp8</name>
</gene>
<feature type="transmembrane region" description="Helical" evidence="1">
    <location>
        <begin position="12"/>
        <end position="30"/>
    </location>
</feature>
<reference evidence="2" key="1">
    <citation type="submission" date="2016-04" db="EMBL/GenBank/DDBJ databases">
        <title>Mitochondria of beetle species.</title>
        <authorList>
            <person name="Hunter A."/>
            <person name="Moriniere J."/>
            <person name="Tang P."/>
            <person name="Linard B."/>
            <person name="Crampton-Platt A."/>
            <person name="Vogler A.P."/>
        </authorList>
    </citation>
    <scope>NUCLEOTIDE SEQUENCE</scope>
</reference>
<dbReference type="AlphaFoldDB" id="A0A343C4H3"/>
<accession>A0A343C4H3</accession>
<name>A0A343C4H3_9CUCU</name>
<keyword evidence="2" id="KW-0496">Mitochondrion</keyword>
<dbReference type="EMBL" id="KX087257">
    <property type="protein sequence ID" value="ARH54922.1"/>
    <property type="molecule type" value="Genomic_DNA"/>
</dbReference>
<keyword evidence="1" id="KW-1133">Transmembrane helix</keyword>
<protein>
    <submittedName>
        <fullName evidence="2">ATP synthase F0 subunit 8</fullName>
    </submittedName>
</protein>
<sequence>MPQMAPLSWMSLYTLFISLLIIMIIMNYYMQMYTPKSYTMKNMMKIIKWKW</sequence>
<keyword evidence="1" id="KW-0472">Membrane</keyword>
<evidence type="ECO:0000256" key="1">
    <source>
        <dbReference type="SAM" id="Phobius"/>
    </source>
</evidence>
<evidence type="ECO:0000313" key="2">
    <source>
        <dbReference type="EMBL" id="ARH54922.1"/>
    </source>
</evidence>
<organism evidence="2">
    <name type="scientific">Ceutorhynchus parvulus</name>
    <dbReference type="NCBI Taxonomy" id="1587154"/>
    <lineage>
        <taxon>Eukaryota</taxon>
        <taxon>Metazoa</taxon>
        <taxon>Ecdysozoa</taxon>
        <taxon>Arthropoda</taxon>
        <taxon>Hexapoda</taxon>
        <taxon>Insecta</taxon>
        <taxon>Pterygota</taxon>
        <taxon>Neoptera</taxon>
        <taxon>Endopterygota</taxon>
        <taxon>Coleoptera</taxon>
        <taxon>Polyphaga</taxon>
        <taxon>Cucujiformia</taxon>
        <taxon>Curculionidae</taxon>
        <taxon>Ceutorhynchinae</taxon>
        <taxon>Ceutorhynchus</taxon>
    </lineage>
</organism>
<keyword evidence="1" id="KW-0812">Transmembrane</keyword>